<evidence type="ECO:0000313" key="12">
    <source>
        <dbReference type="EnsemblProtists" id="EKX51788"/>
    </source>
</evidence>
<reference evidence="11 13" key="1">
    <citation type="journal article" date="2012" name="Nature">
        <title>Algal genomes reveal evolutionary mosaicism and the fate of nucleomorphs.</title>
        <authorList>
            <consortium name="DOE Joint Genome Institute"/>
            <person name="Curtis B.A."/>
            <person name="Tanifuji G."/>
            <person name="Burki F."/>
            <person name="Gruber A."/>
            <person name="Irimia M."/>
            <person name="Maruyama S."/>
            <person name="Arias M.C."/>
            <person name="Ball S.G."/>
            <person name="Gile G.H."/>
            <person name="Hirakawa Y."/>
            <person name="Hopkins J.F."/>
            <person name="Kuo A."/>
            <person name="Rensing S.A."/>
            <person name="Schmutz J."/>
            <person name="Symeonidi A."/>
            <person name="Elias M."/>
            <person name="Eveleigh R.J."/>
            <person name="Herman E.K."/>
            <person name="Klute M.J."/>
            <person name="Nakayama T."/>
            <person name="Obornik M."/>
            <person name="Reyes-Prieto A."/>
            <person name="Armbrust E.V."/>
            <person name="Aves S.J."/>
            <person name="Beiko R.G."/>
            <person name="Coutinho P."/>
            <person name="Dacks J.B."/>
            <person name="Durnford D.G."/>
            <person name="Fast N.M."/>
            <person name="Green B.R."/>
            <person name="Grisdale C.J."/>
            <person name="Hempel F."/>
            <person name="Henrissat B."/>
            <person name="Hoppner M.P."/>
            <person name="Ishida K."/>
            <person name="Kim E."/>
            <person name="Koreny L."/>
            <person name="Kroth P.G."/>
            <person name="Liu Y."/>
            <person name="Malik S.B."/>
            <person name="Maier U.G."/>
            <person name="McRose D."/>
            <person name="Mock T."/>
            <person name="Neilson J.A."/>
            <person name="Onodera N.T."/>
            <person name="Poole A.M."/>
            <person name="Pritham E.J."/>
            <person name="Richards T.A."/>
            <person name="Rocap G."/>
            <person name="Roy S.W."/>
            <person name="Sarai C."/>
            <person name="Schaack S."/>
            <person name="Shirato S."/>
            <person name="Slamovits C.H."/>
            <person name="Spencer D.F."/>
            <person name="Suzuki S."/>
            <person name="Worden A.Z."/>
            <person name="Zauner S."/>
            <person name="Barry K."/>
            <person name="Bell C."/>
            <person name="Bharti A.K."/>
            <person name="Crow J.A."/>
            <person name="Grimwood J."/>
            <person name="Kramer R."/>
            <person name="Lindquist E."/>
            <person name="Lucas S."/>
            <person name="Salamov A."/>
            <person name="McFadden G.I."/>
            <person name="Lane C.E."/>
            <person name="Keeling P.J."/>
            <person name="Gray M.W."/>
            <person name="Grigoriev I.V."/>
            <person name="Archibald J.M."/>
        </authorList>
    </citation>
    <scope>NUCLEOTIDE SEQUENCE</scope>
    <source>
        <strain evidence="11 13">CCMP2712</strain>
    </source>
</reference>
<keyword evidence="13" id="KW-1185">Reference proteome</keyword>
<dbReference type="Pfam" id="PF13901">
    <property type="entry name" value="RH_dom"/>
    <property type="match status" value="1"/>
</dbReference>
<name>L1JUP0_GUITC</name>
<evidence type="ECO:0000256" key="3">
    <source>
        <dbReference type="ARBA" id="ARBA00022723"/>
    </source>
</evidence>
<evidence type="ECO:0000256" key="9">
    <source>
        <dbReference type="SAM" id="MobiDB-lite"/>
    </source>
</evidence>
<dbReference type="STRING" id="905079.L1JUP0"/>
<dbReference type="Pfam" id="PF02759">
    <property type="entry name" value="RUN"/>
    <property type="match status" value="1"/>
</dbReference>
<evidence type="ECO:0000256" key="5">
    <source>
        <dbReference type="ARBA" id="ARBA00022753"/>
    </source>
</evidence>
<dbReference type="GeneID" id="17308573"/>
<feature type="compositionally biased region" description="Basic and acidic residues" evidence="9">
    <location>
        <begin position="562"/>
        <end position="584"/>
    </location>
</feature>
<evidence type="ECO:0000256" key="4">
    <source>
        <dbReference type="ARBA" id="ARBA00022737"/>
    </source>
</evidence>
<dbReference type="GO" id="GO:0006914">
    <property type="term" value="P:autophagy"/>
    <property type="evidence" value="ECO:0007669"/>
    <property type="project" value="UniProtKB-KW"/>
</dbReference>
<gene>
    <name evidence="11" type="ORF">GUITHDRAFT_134144</name>
</gene>
<dbReference type="InterPro" id="IPR025258">
    <property type="entry name" value="RH_dom"/>
</dbReference>
<accession>L1JUP0</accession>
<dbReference type="CDD" id="cd17671">
    <property type="entry name" value="RUN"/>
    <property type="match status" value="1"/>
</dbReference>
<dbReference type="EnsemblProtists" id="EKX51788">
    <property type="protein sequence ID" value="EKX51788"/>
    <property type="gene ID" value="GUITHDRAFT_134144"/>
</dbReference>
<evidence type="ECO:0000256" key="7">
    <source>
        <dbReference type="ARBA" id="ARBA00022833"/>
    </source>
</evidence>
<feature type="region of interest" description="Disordered" evidence="9">
    <location>
        <begin position="524"/>
        <end position="594"/>
    </location>
</feature>
<keyword evidence="4" id="KW-0677">Repeat</keyword>
<keyword evidence="6" id="KW-0863">Zinc-finger</keyword>
<evidence type="ECO:0000256" key="8">
    <source>
        <dbReference type="ARBA" id="ARBA00023006"/>
    </source>
</evidence>
<dbReference type="PaxDb" id="55529-EKX51788"/>
<dbReference type="AlphaFoldDB" id="L1JUP0"/>
<dbReference type="RefSeq" id="XP_005838768.1">
    <property type="nucleotide sequence ID" value="XM_005838711.1"/>
</dbReference>
<feature type="domain" description="RUN" evidence="10">
    <location>
        <begin position="103"/>
        <end position="234"/>
    </location>
</feature>
<dbReference type="PANTHER" id="PTHR12326">
    <property type="entry name" value="PLECKSTRIN HOMOLOGY DOMAIN CONTAINING PROTEIN"/>
    <property type="match status" value="1"/>
</dbReference>
<reference evidence="12" key="3">
    <citation type="submission" date="2016-03" db="UniProtKB">
        <authorList>
            <consortium name="EnsemblProtists"/>
        </authorList>
    </citation>
    <scope>IDENTIFICATION</scope>
</reference>
<dbReference type="eggNOG" id="KOG1829">
    <property type="taxonomic scope" value="Eukaryota"/>
</dbReference>
<organism evidence="11">
    <name type="scientific">Guillardia theta (strain CCMP2712)</name>
    <name type="common">Cryptophyte</name>
    <dbReference type="NCBI Taxonomy" id="905079"/>
    <lineage>
        <taxon>Eukaryota</taxon>
        <taxon>Cryptophyceae</taxon>
        <taxon>Pyrenomonadales</taxon>
        <taxon>Geminigeraceae</taxon>
        <taxon>Guillardia</taxon>
    </lineage>
</organism>
<dbReference type="SMART" id="SM01175">
    <property type="entry name" value="DUF4206"/>
    <property type="match status" value="1"/>
</dbReference>
<evidence type="ECO:0000256" key="2">
    <source>
        <dbReference type="ARBA" id="ARBA00022553"/>
    </source>
</evidence>
<dbReference type="PROSITE" id="PS50826">
    <property type="entry name" value="RUN"/>
    <property type="match status" value="1"/>
</dbReference>
<dbReference type="OrthoDB" id="1918044at2759"/>
<feature type="compositionally biased region" description="Polar residues" evidence="9">
    <location>
        <begin position="525"/>
        <end position="561"/>
    </location>
</feature>
<reference evidence="13" key="2">
    <citation type="submission" date="2012-11" db="EMBL/GenBank/DDBJ databases">
        <authorList>
            <person name="Kuo A."/>
            <person name="Curtis B.A."/>
            <person name="Tanifuji G."/>
            <person name="Burki F."/>
            <person name="Gruber A."/>
            <person name="Irimia M."/>
            <person name="Maruyama S."/>
            <person name="Arias M.C."/>
            <person name="Ball S.G."/>
            <person name="Gile G.H."/>
            <person name="Hirakawa Y."/>
            <person name="Hopkins J.F."/>
            <person name="Rensing S.A."/>
            <person name="Schmutz J."/>
            <person name="Symeonidi A."/>
            <person name="Elias M."/>
            <person name="Eveleigh R.J."/>
            <person name="Herman E.K."/>
            <person name="Klute M.J."/>
            <person name="Nakayama T."/>
            <person name="Obornik M."/>
            <person name="Reyes-Prieto A."/>
            <person name="Armbrust E.V."/>
            <person name="Aves S.J."/>
            <person name="Beiko R.G."/>
            <person name="Coutinho P."/>
            <person name="Dacks J.B."/>
            <person name="Durnford D.G."/>
            <person name="Fast N.M."/>
            <person name="Green B.R."/>
            <person name="Grisdale C."/>
            <person name="Hempe F."/>
            <person name="Henrissat B."/>
            <person name="Hoppner M.P."/>
            <person name="Ishida K.-I."/>
            <person name="Kim E."/>
            <person name="Koreny L."/>
            <person name="Kroth P.G."/>
            <person name="Liu Y."/>
            <person name="Malik S.-B."/>
            <person name="Maier U.G."/>
            <person name="McRose D."/>
            <person name="Mock T."/>
            <person name="Neilson J.A."/>
            <person name="Onodera N.T."/>
            <person name="Poole A.M."/>
            <person name="Pritham E.J."/>
            <person name="Richards T.A."/>
            <person name="Rocap G."/>
            <person name="Roy S.W."/>
            <person name="Sarai C."/>
            <person name="Schaack S."/>
            <person name="Shirato S."/>
            <person name="Slamovits C.H."/>
            <person name="Spencer D.F."/>
            <person name="Suzuki S."/>
            <person name="Worden A.Z."/>
            <person name="Zauner S."/>
            <person name="Barry K."/>
            <person name="Bell C."/>
            <person name="Bharti A.K."/>
            <person name="Crow J.A."/>
            <person name="Grimwood J."/>
            <person name="Kramer R."/>
            <person name="Lindquist E."/>
            <person name="Lucas S."/>
            <person name="Salamov A."/>
            <person name="McFadden G.I."/>
            <person name="Lane C.E."/>
            <person name="Keeling P.J."/>
            <person name="Gray M.W."/>
            <person name="Grigoriev I.V."/>
            <person name="Archibald J.M."/>
        </authorList>
    </citation>
    <scope>NUCLEOTIDE SEQUENCE</scope>
    <source>
        <strain evidence="13">CCMP2712</strain>
    </source>
</reference>
<dbReference type="Gene3D" id="1.20.58.900">
    <property type="match status" value="1"/>
</dbReference>
<evidence type="ECO:0000256" key="1">
    <source>
        <dbReference type="ARBA" id="ARBA00004603"/>
    </source>
</evidence>
<keyword evidence="7" id="KW-0862">Zinc</keyword>
<sequence length="854" mass="95763">MDLMHGWVESATIRTKTMSAAAGSLDLAILFQDATGLLYTNGGKEARRKMEEQRSEARQQERTMLLQRLKKAVQGVFALVIKAEDDDVEADARGRREVGSKTRLLYSATREVVWSVYNIFMHGLIKTGFNEDPVWSLLKQIVAAVPSIQLNLLMLQNQPSIKTQRGKACAFLHMAIADKSLEEIIEFCDILGLKEDRYEEWSFMRDLETHNTLPTLIVGLAQVDLSFDWMVTDEYATELKRKEPCSVWGHGGLAPIPEEDEHLVQRRVQVRPVRTKAKSKVVSIDKMDESDGHLSPVDVSKLIDSINLSVDVSEALGHIPEMHEDEQSSSFQCDDNCPMVGDWNSTFEVPMTTEPPLDDNRTVDFNVSPVLQELDRSENDCDHYLNLESPLTGRIQLGQHVSSLVSDSLFSSPAPANRDNGAGSEIVNDRTVHKDEIEENHESSDYSWEPNASQLLAAGDGTAGMFETPADRRPHLEVSQDFKELDTGAVFSMRVKSKQEQVGLNGGVCTATPDTWEEEDGVCDRNQTYHGSQGQLESSAAQHNSSSMDRSWGESSIASTRDLSDREVSAAAREPDVHRSRDSGSAESSTRSLRFLDEQPAFEPGLITTEEAASSRLFPASNVCAACGDKVGTGFLGNARFCNYTRTYFCPRCHVNEKSVIISKVLKRWDFTPRNVSSAAKAYLQGIYEQPLFSAAMDIPPSLQQRVKQLEQIRDLRRKAKILRDYVVQCSNFPNSRCQQEDRIAAVHLHDRDYLVADDDSLSLRDLEEINNGILKTFLESTIEPWMEHVTRRCLLCREKGYVCEICNSKEIIFPFELEKEVLADRKDQAEETADKVIVRQGPSSQCPPGQLNL</sequence>
<evidence type="ECO:0000256" key="6">
    <source>
        <dbReference type="ARBA" id="ARBA00022771"/>
    </source>
</evidence>
<evidence type="ECO:0000313" key="11">
    <source>
        <dbReference type="EMBL" id="EKX51788.1"/>
    </source>
</evidence>
<dbReference type="SUPFAM" id="SSF140741">
    <property type="entry name" value="RUN domain-like"/>
    <property type="match status" value="1"/>
</dbReference>
<protein>
    <recommendedName>
        <fullName evidence="10">RUN domain-containing protein</fullName>
    </recommendedName>
</protein>
<keyword evidence="8" id="KW-0072">Autophagy</keyword>
<comment type="subcellular location">
    <subcellularLocation>
        <location evidence="1">Late endosome</location>
    </subcellularLocation>
</comment>
<dbReference type="GO" id="GO:0005770">
    <property type="term" value="C:late endosome"/>
    <property type="evidence" value="ECO:0007669"/>
    <property type="project" value="UniProtKB-SubCell"/>
</dbReference>
<keyword evidence="3" id="KW-0479">Metal-binding</keyword>
<dbReference type="InterPro" id="IPR051366">
    <property type="entry name" value="DEF8"/>
</dbReference>
<dbReference type="GO" id="GO:0008270">
    <property type="term" value="F:zinc ion binding"/>
    <property type="evidence" value="ECO:0007669"/>
    <property type="project" value="UniProtKB-KW"/>
</dbReference>
<keyword evidence="2" id="KW-0597">Phosphoprotein</keyword>
<evidence type="ECO:0000313" key="13">
    <source>
        <dbReference type="Proteomes" id="UP000011087"/>
    </source>
</evidence>
<keyword evidence="5" id="KW-0967">Endosome</keyword>
<evidence type="ECO:0000259" key="10">
    <source>
        <dbReference type="PROSITE" id="PS50826"/>
    </source>
</evidence>
<dbReference type="KEGG" id="gtt:GUITHDRAFT_134144"/>
<dbReference type="EMBL" id="JH992974">
    <property type="protein sequence ID" value="EKX51788.1"/>
    <property type="molecule type" value="Genomic_DNA"/>
</dbReference>
<dbReference type="InterPro" id="IPR004012">
    <property type="entry name" value="Run_dom"/>
</dbReference>
<proteinExistence type="predicted"/>
<dbReference type="Proteomes" id="UP000011087">
    <property type="component" value="Unassembled WGS sequence"/>
</dbReference>
<dbReference type="PANTHER" id="PTHR12326:SF3">
    <property type="entry name" value="DIFFERENTIALLY EXPRESSED IN FDCP 8 HOMOLOG"/>
    <property type="match status" value="1"/>
</dbReference>
<dbReference type="HOGENOM" id="CLU_334476_0_0_1"/>
<dbReference type="InterPro" id="IPR037213">
    <property type="entry name" value="Run_dom_sf"/>
</dbReference>